<accession>A0A9J6H5S5</accession>
<sequence length="358" mass="39792">MWQHGACLQPDSDTSTQRTGSGSRRRSSSSRRLSHGALAAHQTDPCWPIAGFVLGVVLIAVLILAFADGDRTEVPVCHSWGCAHAAEQLAGSLNRSVDPCDDFYRFVCDGWERTHRDSVSLFDRAASQLRAKVEEDALAVEIPNRHQYAQEKAAIFYHSCVQSMYRGDSEFQLFLDLQRSLHLPWPHNSTDPRTDPLGIVVDLSVNYGVTFYFSLHLRQRPGAANLSALPRIVFRSKSANFAYWLVKQSMISEVILTCCSVPGRYHTRHELMKHGIYEQYITSVIAVFLPNVSTDALRERARHFKDVDDKATVSLLPTLTAKVQALRGIVGHSSLRVIGNVANGQAPHHLHVAGVPSD</sequence>
<dbReference type="SUPFAM" id="SSF55486">
    <property type="entry name" value="Metalloproteases ('zincins'), catalytic domain"/>
    <property type="match status" value="1"/>
</dbReference>
<feature type="compositionally biased region" description="Basic residues" evidence="2">
    <location>
        <begin position="23"/>
        <end position="34"/>
    </location>
</feature>
<dbReference type="Proteomes" id="UP000821853">
    <property type="component" value="Chromosome 9"/>
</dbReference>
<evidence type="ECO:0000259" key="4">
    <source>
        <dbReference type="Pfam" id="PF05649"/>
    </source>
</evidence>
<dbReference type="Gene3D" id="3.40.390.10">
    <property type="entry name" value="Collagenase (Catalytic Domain)"/>
    <property type="match status" value="1"/>
</dbReference>
<dbReference type="OrthoDB" id="6513030at2759"/>
<evidence type="ECO:0000256" key="3">
    <source>
        <dbReference type="SAM" id="Phobius"/>
    </source>
</evidence>
<comment type="similarity">
    <text evidence="1">Belongs to the peptidase M13 family.</text>
</comment>
<dbReference type="Gene3D" id="1.10.1380.10">
    <property type="entry name" value="Neutral endopeptidase , domain2"/>
    <property type="match status" value="1"/>
</dbReference>
<dbReference type="InterPro" id="IPR024079">
    <property type="entry name" value="MetalloPept_cat_dom_sf"/>
</dbReference>
<feature type="compositionally biased region" description="Low complexity" evidence="2">
    <location>
        <begin position="12"/>
        <end position="22"/>
    </location>
</feature>
<keyword evidence="3" id="KW-0472">Membrane</keyword>
<evidence type="ECO:0000256" key="2">
    <source>
        <dbReference type="SAM" id="MobiDB-lite"/>
    </source>
</evidence>
<keyword evidence="3" id="KW-1133">Transmembrane helix</keyword>
<feature type="transmembrane region" description="Helical" evidence="3">
    <location>
        <begin position="47"/>
        <end position="67"/>
    </location>
</feature>
<dbReference type="InterPro" id="IPR042089">
    <property type="entry name" value="Peptidase_M13_dom_2"/>
</dbReference>
<organism evidence="5 6">
    <name type="scientific">Haemaphysalis longicornis</name>
    <name type="common">Bush tick</name>
    <dbReference type="NCBI Taxonomy" id="44386"/>
    <lineage>
        <taxon>Eukaryota</taxon>
        <taxon>Metazoa</taxon>
        <taxon>Ecdysozoa</taxon>
        <taxon>Arthropoda</taxon>
        <taxon>Chelicerata</taxon>
        <taxon>Arachnida</taxon>
        <taxon>Acari</taxon>
        <taxon>Parasitiformes</taxon>
        <taxon>Ixodida</taxon>
        <taxon>Ixodoidea</taxon>
        <taxon>Ixodidae</taxon>
        <taxon>Haemaphysalinae</taxon>
        <taxon>Haemaphysalis</taxon>
    </lineage>
</organism>
<dbReference type="Pfam" id="PF05649">
    <property type="entry name" value="Peptidase_M13_N"/>
    <property type="match status" value="1"/>
</dbReference>
<dbReference type="PANTHER" id="PTHR11733">
    <property type="entry name" value="ZINC METALLOPROTEASE FAMILY M13 NEPRILYSIN-RELATED"/>
    <property type="match status" value="1"/>
</dbReference>
<evidence type="ECO:0000313" key="6">
    <source>
        <dbReference type="Proteomes" id="UP000821853"/>
    </source>
</evidence>
<feature type="region of interest" description="Disordered" evidence="2">
    <location>
        <begin position="1"/>
        <end position="34"/>
    </location>
</feature>
<dbReference type="InterPro" id="IPR000718">
    <property type="entry name" value="Peptidase_M13"/>
</dbReference>
<protein>
    <recommendedName>
        <fullName evidence="4">Peptidase M13 N-terminal domain-containing protein</fullName>
    </recommendedName>
</protein>
<dbReference type="GO" id="GO:0005886">
    <property type="term" value="C:plasma membrane"/>
    <property type="evidence" value="ECO:0007669"/>
    <property type="project" value="TreeGrafter"/>
</dbReference>
<evidence type="ECO:0000313" key="5">
    <source>
        <dbReference type="EMBL" id="KAH9382036.1"/>
    </source>
</evidence>
<gene>
    <name evidence="5" type="ORF">HPB48_008728</name>
</gene>
<keyword evidence="3" id="KW-0812">Transmembrane</keyword>
<feature type="domain" description="Peptidase M13 N-terminal" evidence="4">
    <location>
        <begin position="99"/>
        <end position="220"/>
    </location>
</feature>
<dbReference type="InterPro" id="IPR008753">
    <property type="entry name" value="Peptidase_M13_N"/>
</dbReference>
<dbReference type="PROSITE" id="PS51885">
    <property type="entry name" value="NEPRILYSIN"/>
    <property type="match status" value="1"/>
</dbReference>
<dbReference type="EMBL" id="JABSTR010000011">
    <property type="protein sequence ID" value="KAH9382036.1"/>
    <property type="molecule type" value="Genomic_DNA"/>
</dbReference>
<dbReference type="VEuPathDB" id="VectorBase:HLOH_050110"/>
<keyword evidence="6" id="KW-1185">Reference proteome</keyword>
<evidence type="ECO:0000256" key="1">
    <source>
        <dbReference type="ARBA" id="ARBA00007357"/>
    </source>
</evidence>
<name>A0A9J6H5S5_HAELO</name>
<proteinExistence type="inferred from homology"/>
<comment type="caution">
    <text evidence="5">The sequence shown here is derived from an EMBL/GenBank/DDBJ whole genome shotgun (WGS) entry which is preliminary data.</text>
</comment>
<dbReference type="AlphaFoldDB" id="A0A9J6H5S5"/>
<dbReference type="GO" id="GO:0016485">
    <property type="term" value="P:protein processing"/>
    <property type="evidence" value="ECO:0007669"/>
    <property type="project" value="TreeGrafter"/>
</dbReference>
<dbReference type="GO" id="GO:0004222">
    <property type="term" value="F:metalloendopeptidase activity"/>
    <property type="evidence" value="ECO:0007669"/>
    <property type="project" value="InterPro"/>
</dbReference>
<dbReference type="PANTHER" id="PTHR11733:SF241">
    <property type="entry name" value="GH26575P-RELATED"/>
    <property type="match status" value="1"/>
</dbReference>
<reference evidence="5 6" key="1">
    <citation type="journal article" date="2020" name="Cell">
        <title>Large-Scale Comparative Analyses of Tick Genomes Elucidate Their Genetic Diversity and Vector Capacities.</title>
        <authorList>
            <consortium name="Tick Genome and Microbiome Consortium (TIGMIC)"/>
            <person name="Jia N."/>
            <person name="Wang J."/>
            <person name="Shi W."/>
            <person name="Du L."/>
            <person name="Sun Y."/>
            <person name="Zhan W."/>
            <person name="Jiang J.F."/>
            <person name="Wang Q."/>
            <person name="Zhang B."/>
            <person name="Ji P."/>
            <person name="Bell-Sakyi L."/>
            <person name="Cui X.M."/>
            <person name="Yuan T.T."/>
            <person name="Jiang B.G."/>
            <person name="Yang W.F."/>
            <person name="Lam T.T."/>
            <person name="Chang Q.C."/>
            <person name="Ding S.J."/>
            <person name="Wang X.J."/>
            <person name="Zhu J.G."/>
            <person name="Ruan X.D."/>
            <person name="Zhao L."/>
            <person name="Wei J.T."/>
            <person name="Ye R.Z."/>
            <person name="Que T.C."/>
            <person name="Du C.H."/>
            <person name="Zhou Y.H."/>
            <person name="Cheng J.X."/>
            <person name="Dai P.F."/>
            <person name="Guo W.B."/>
            <person name="Han X.H."/>
            <person name="Huang E.J."/>
            <person name="Li L.F."/>
            <person name="Wei W."/>
            <person name="Gao Y.C."/>
            <person name="Liu J.Z."/>
            <person name="Shao H.Z."/>
            <person name="Wang X."/>
            <person name="Wang C.C."/>
            <person name="Yang T.C."/>
            <person name="Huo Q.B."/>
            <person name="Li W."/>
            <person name="Chen H.Y."/>
            <person name="Chen S.E."/>
            <person name="Zhou L.G."/>
            <person name="Ni X.B."/>
            <person name="Tian J.H."/>
            <person name="Sheng Y."/>
            <person name="Liu T."/>
            <person name="Pan Y.S."/>
            <person name="Xia L.Y."/>
            <person name="Li J."/>
            <person name="Zhao F."/>
            <person name="Cao W.C."/>
        </authorList>
    </citation>
    <scope>NUCLEOTIDE SEQUENCE [LARGE SCALE GENOMIC DNA]</scope>
    <source>
        <strain evidence="5">HaeL-2018</strain>
    </source>
</reference>